<accession>A0A366DX13</accession>
<dbReference type="InterPro" id="IPR013216">
    <property type="entry name" value="Methyltransf_11"/>
</dbReference>
<dbReference type="Pfam" id="PF08241">
    <property type="entry name" value="Methyltransf_11"/>
    <property type="match status" value="1"/>
</dbReference>
<dbReference type="STRING" id="200904.GCA_900168775_01340"/>
<keyword evidence="2" id="KW-0808">Transferase</keyword>
<protein>
    <submittedName>
        <fullName evidence="2">Methyltransferase family protein</fullName>
    </submittedName>
</protein>
<dbReference type="GO" id="GO:0032259">
    <property type="term" value="P:methylation"/>
    <property type="evidence" value="ECO:0007669"/>
    <property type="project" value="UniProtKB-KW"/>
</dbReference>
<evidence type="ECO:0000259" key="1">
    <source>
        <dbReference type="Pfam" id="PF08241"/>
    </source>
</evidence>
<sequence>MGQSEHRFKPENISKLMSQERYEKIQPEILMDALQIDENEVIADLGSGTGFFTIPLARRTKNKVFAVDIEPRMHVFLKEYAAEQTITNIKTIESNLNVIPLESNQVDKLLAAFVLHEVDDLEKTLQEISRTVKTSGKIMFIEVNVIETVSGPPLHIRIPSQKMKQLLEANHFTDIDIQSFNNDNYYVITGTRS</sequence>
<evidence type="ECO:0000313" key="3">
    <source>
        <dbReference type="Proteomes" id="UP000252254"/>
    </source>
</evidence>
<dbReference type="Gene3D" id="3.40.50.150">
    <property type="entry name" value="Vaccinia Virus protein VP39"/>
    <property type="match status" value="1"/>
</dbReference>
<dbReference type="PANTHER" id="PTHR43591">
    <property type="entry name" value="METHYLTRANSFERASE"/>
    <property type="match status" value="1"/>
</dbReference>
<dbReference type="RefSeq" id="WP_113869816.1">
    <property type="nucleotide sequence ID" value="NZ_BAABQN010000009.1"/>
</dbReference>
<reference evidence="2 3" key="1">
    <citation type="submission" date="2018-06" db="EMBL/GenBank/DDBJ databases">
        <title>Genomic Encyclopedia of Type Strains, Phase IV (KMG-IV): sequencing the most valuable type-strain genomes for metagenomic binning, comparative biology and taxonomic classification.</title>
        <authorList>
            <person name="Goeker M."/>
        </authorList>
    </citation>
    <scope>NUCLEOTIDE SEQUENCE [LARGE SCALE GENOMIC DNA]</scope>
    <source>
        <strain evidence="2 3">DSM 15140</strain>
    </source>
</reference>
<gene>
    <name evidence="2" type="ORF">DES48_11084</name>
</gene>
<dbReference type="AlphaFoldDB" id="A0A366DX13"/>
<feature type="domain" description="Methyltransferase type 11" evidence="1">
    <location>
        <begin position="44"/>
        <end position="140"/>
    </location>
</feature>
<proteinExistence type="predicted"/>
<keyword evidence="2" id="KW-0489">Methyltransferase</keyword>
<dbReference type="Proteomes" id="UP000252254">
    <property type="component" value="Unassembled WGS sequence"/>
</dbReference>
<dbReference type="SUPFAM" id="SSF53335">
    <property type="entry name" value="S-adenosyl-L-methionine-dependent methyltransferases"/>
    <property type="match status" value="1"/>
</dbReference>
<dbReference type="PANTHER" id="PTHR43591:SF24">
    <property type="entry name" value="2-METHOXY-6-POLYPRENYL-1,4-BENZOQUINOL METHYLASE, MITOCHONDRIAL"/>
    <property type="match status" value="1"/>
</dbReference>
<dbReference type="OrthoDB" id="9784101at2"/>
<evidence type="ECO:0000313" key="2">
    <source>
        <dbReference type="EMBL" id="RBO94597.1"/>
    </source>
</evidence>
<dbReference type="CDD" id="cd02440">
    <property type="entry name" value="AdoMet_MTases"/>
    <property type="match status" value="1"/>
</dbReference>
<name>A0A366DX13_9BACI</name>
<organism evidence="2 3">
    <name type="scientific">Paraliobacillus ryukyuensis</name>
    <dbReference type="NCBI Taxonomy" id="200904"/>
    <lineage>
        <taxon>Bacteria</taxon>
        <taxon>Bacillati</taxon>
        <taxon>Bacillota</taxon>
        <taxon>Bacilli</taxon>
        <taxon>Bacillales</taxon>
        <taxon>Bacillaceae</taxon>
        <taxon>Paraliobacillus</taxon>
    </lineage>
</organism>
<dbReference type="EMBL" id="QNRI01000010">
    <property type="protein sequence ID" value="RBO94597.1"/>
    <property type="molecule type" value="Genomic_DNA"/>
</dbReference>
<comment type="caution">
    <text evidence="2">The sequence shown here is derived from an EMBL/GenBank/DDBJ whole genome shotgun (WGS) entry which is preliminary data.</text>
</comment>
<dbReference type="InterPro" id="IPR029063">
    <property type="entry name" value="SAM-dependent_MTases_sf"/>
</dbReference>
<keyword evidence="3" id="KW-1185">Reference proteome</keyword>
<dbReference type="GO" id="GO:0008757">
    <property type="term" value="F:S-adenosylmethionine-dependent methyltransferase activity"/>
    <property type="evidence" value="ECO:0007669"/>
    <property type="project" value="InterPro"/>
</dbReference>